<feature type="repeat" description="Filamin" evidence="3">
    <location>
        <begin position="534"/>
        <end position="630"/>
    </location>
</feature>
<dbReference type="FunFam" id="2.60.40.10:FF:000001">
    <property type="entry name" value="Filamin-C isoform b"/>
    <property type="match status" value="5"/>
</dbReference>
<dbReference type="FunFam" id="2.60.40.10:FF:000079">
    <property type="entry name" value="Filamin-B isoform C"/>
    <property type="match status" value="1"/>
</dbReference>
<dbReference type="Pfam" id="PF00630">
    <property type="entry name" value="Filamin"/>
    <property type="match status" value="17"/>
</dbReference>
<comment type="caution">
    <text evidence="6">The sequence shown here is derived from an EMBL/GenBank/DDBJ whole genome shotgun (WGS) entry which is preliminary data.</text>
</comment>
<dbReference type="PROSITE" id="PS50021">
    <property type="entry name" value="CH"/>
    <property type="match status" value="1"/>
</dbReference>
<accession>A0A212C9S0</accession>
<evidence type="ECO:0000256" key="4">
    <source>
        <dbReference type="SAM" id="MobiDB-lite"/>
    </source>
</evidence>
<feature type="repeat" description="Filamin" evidence="3">
    <location>
        <begin position="1488"/>
        <end position="1580"/>
    </location>
</feature>
<gene>
    <name evidence="6" type="ORF">Celaphus_00010416</name>
</gene>
<evidence type="ECO:0000313" key="7">
    <source>
        <dbReference type="Proteomes" id="UP000242450"/>
    </source>
</evidence>
<feature type="repeat" description="Filamin" evidence="3">
    <location>
        <begin position="438"/>
        <end position="530"/>
    </location>
</feature>
<protein>
    <submittedName>
        <fullName evidence="6">FLNB</fullName>
    </submittedName>
</protein>
<feature type="repeat" description="Filamin" evidence="3">
    <location>
        <begin position="631"/>
        <end position="733"/>
    </location>
</feature>
<feature type="region of interest" description="Disordered" evidence="4">
    <location>
        <begin position="161"/>
        <end position="184"/>
    </location>
</feature>
<dbReference type="FunFam" id="2.60.40.10:FF:000125">
    <property type="entry name" value="filamin-B isoform X1"/>
    <property type="match status" value="1"/>
</dbReference>
<feature type="repeat" description="Filamin" evidence="3">
    <location>
        <begin position="1410"/>
        <end position="1485"/>
    </location>
</feature>
<feature type="repeat" description="Filamin" evidence="3">
    <location>
        <begin position="1773"/>
        <end position="1865"/>
    </location>
</feature>
<feature type="repeat" description="Filamin" evidence="3">
    <location>
        <begin position="166"/>
        <end position="264"/>
    </location>
</feature>
<dbReference type="EMBL" id="MKHE01000024">
    <property type="protein sequence ID" value="OWK02725.1"/>
    <property type="molecule type" value="Genomic_DNA"/>
</dbReference>
<dbReference type="InterPro" id="IPR014756">
    <property type="entry name" value="Ig_E-set"/>
</dbReference>
<reference evidence="6 7" key="1">
    <citation type="journal article" date="2018" name="Mol. Genet. Genomics">
        <title>The red deer Cervus elaphus genome CerEla1.0: sequencing, annotating, genes, and chromosomes.</title>
        <authorList>
            <person name="Bana N.A."/>
            <person name="Nyiri A."/>
            <person name="Nagy J."/>
            <person name="Frank K."/>
            <person name="Nagy T."/>
            <person name="Steger V."/>
            <person name="Schiller M."/>
            <person name="Lakatos P."/>
            <person name="Sugar L."/>
            <person name="Horn P."/>
            <person name="Barta E."/>
            <person name="Orosz L."/>
        </authorList>
    </citation>
    <scope>NUCLEOTIDE SEQUENCE [LARGE SCALE GENOMIC DNA]</scope>
    <source>
        <strain evidence="6">Hungarian</strain>
    </source>
</reference>
<dbReference type="SUPFAM" id="SSF47576">
    <property type="entry name" value="Calponin-homology domain, CH-domain"/>
    <property type="match status" value="1"/>
</dbReference>
<keyword evidence="2" id="KW-0677">Repeat</keyword>
<evidence type="ECO:0000256" key="3">
    <source>
        <dbReference type="PROSITE-ProRule" id="PRU00087"/>
    </source>
</evidence>
<dbReference type="Gene3D" id="2.60.40.10">
    <property type="entry name" value="Immunoglobulins"/>
    <property type="match status" value="18"/>
</dbReference>
<feature type="repeat" description="Filamin" evidence="3">
    <location>
        <begin position="1307"/>
        <end position="1399"/>
    </location>
</feature>
<keyword evidence="7" id="KW-1185">Reference proteome</keyword>
<dbReference type="PROSITE" id="PS50194">
    <property type="entry name" value="FILAMIN_REPEAT"/>
    <property type="match status" value="18"/>
</dbReference>
<feature type="repeat" description="Filamin" evidence="3">
    <location>
        <begin position="266"/>
        <end position="363"/>
    </location>
</feature>
<proteinExistence type="inferred from homology"/>
<organism evidence="6 7">
    <name type="scientific">Cervus elaphus hippelaphus</name>
    <name type="common">European red deer</name>
    <dbReference type="NCBI Taxonomy" id="46360"/>
    <lineage>
        <taxon>Eukaryota</taxon>
        <taxon>Metazoa</taxon>
        <taxon>Chordata</taxon>
        <taxon>Craniata</taxon>
        <taxon>Vertebrata</taxon>
        <taxon>Euteleostomi</taxon>
        <taxon>Mammalia</taxon>
        <taxon>Eutheria</taxon>
        <taxon>Laurasiatheria</taxon>
        <taxon>Artiodactyla</taxon>
        <taxon>Ruminantia</taxon>
        <taxon>Pecora</taxon>
        <taxon>Cervidae</taxon>
        <taxon>Cervinae</taxon>
        <taxon>Cervus</taxon>
    </lineage>
</organism>
<dbReference type="GO" id="GO:0051015">
    <property type="term" value="F:actin filament binding"/>
    <property type="evidence" value="ECO:0007669"/>
    <property type="project" value="InterPro"/>
</dbReference>
<feature type="repeat" description="Filamin" evidence="3">
    <location>
        <begin position="909"/>
        <end position="1035"/>
    </location>
</feature>
<dbReference type="SUPFAM" id="SSF81296">
    <property type="entry name" value="E set domains"/>
    <property type="match status" value="18"/>
</dbReference>
<dbReference type="FunFam" id="2.60.40.10:FF:000154">
    <property type="entry name" value="filamin-B isoform X1"/>
    <property type="match status" value="1"/>
</dbReference>
<feature type="repeat" description="Filamin" evidence="3">
    <location>
        <begin position="1679"/>
        <end position="1771"/>
    </location>
</feature>
<evidence type="ECO:0000313" key="6">
    <source>
        <dbReference type="EMBL" id="OWK02725.1"/>
    </source>
</evidence>
<feature type="repeat" description="Filamin" evidence="3">
    <location>
        <begin position="833"/>
        <end position="908"/>
    </location>
</feature>
<dbReference type="InterPro" id="IPR036872">
    <property type="entry name" value="CH_dom_sf"/>
</dbReference>
<feature type="repeat" description="Filamin" evidence="3">
    <location>
        <begin position="1578"/>
        <end position="1676"/>
    </location>
</feature>
<evidence type="ECO:0000259" key="5">
    <source>
        <dbReference type="PROSITE" id="PS50021"/>
    </source>
</evidence>
<dbReference type="InterPro" id="IPR001715">
    <property type="entry name" value="CH_dom"/>
</dbReference>
<comment type="similarity">
    <text evidence="1">Belongs to the filamin family.</text>
</comment>
<dbReference type="InterPro" id="IPR001298">
    <property type="entry name" value="Filamin/ABP280_rpt"/>
</dbReference>
<dbReference type="OrthoDB" id="5334309at2759"/>
<dbReference type="FunFam" id="2.60.40.10:FF:000007">
    <property type="entry name" value="Filamin-B isoform C"/>
    <property type="match status" value="3"/>
</dbReference>
<evidence type="ECO:0000256" key="2">
    <source>
        <dbReference type="ARBA" id="ARBA00022737"/>
    </source>
</evidence>
<dbReference type="Gene3D" id="1.10.418.10">
    <property type="entry name" value="Calponin-like domain"/>
    <property type="match status" value="2"/>
</dbReference>
<dbReference type="FunFam" id="1.10.418.10:FF:000008">
    <property type="entry name" value="Filamin-B isoform C"/>
    <property type="match status" value="1"/>
</dbReference>
<dbReference type="FunFam" id="2.60.40.10:FF:000138">
    <property type="entry name" value="filamin-B isoform X1"/>
    <property type="match status" value="1"/>
</dbReference>
<dbReference type="CDD" id="cd21313">
    <property type="entry name" value="CH_FLNB_rpt2"/>
    <property type="match status" value="1"/>
</dbReference>
<dbReference type="SMART" id="SM00557">
    <property type="entry name" value="IG_FLMN"/>
    <property type="match status" value="18"/>
</dbReference>
<dbReference type="InterPro" id="IPR017868">
    <property type="entry name" value="Filamin/ABP280_repeat-like"/>
</dbReference>
<feature type="repeat" description="Filamin" evidence="3">
    <location>
        <begin position="734"/>
        <end position="832"/>
    </location>
</feature>
<dbReference type="Pfam" id="PF00307">
    <property type="entry name" value="CH"/>
    <property type="match status" value="1"/>
</dbReference>
<feature type="domain" description="Calponin-homology (CH)" evidence="5">
    <location>
        <begin position="56"/>
        <end position="159"/>
    </location>
</feature>
<dbReference type="InterPro" id="IPR044801">
    <property type="entry name" value="Filamin"/>
</dbReference>
<dbReference type="PANTHER" id="PTHR38537">
    <property type="entry name" value="JITTERBUG, ISOFORM N"/>
    <property type="match status" value="1"/>
</dbReference>
<dbReference type="Proteomes" id="UP000242450">
    <property type="component" value="Chromosome 24"/>
</dbReference>
<dbReference type="GO" id="GO:0030036">
    <property type="term" value="P:actin cytoskeleton organization"/>
    <property type="evidence" value="ECO:0007669"/>
    <property type="project" value="InterPro"/>
</dbReference>
<dbReference type="SMART" id="SM00033">
    <property type="entry name" value="CH"/>
    <property type="match status" value="1"/>
</dbReference>
<dbReference type="FunFam" id="2.60.40.10:FF:000092">
    <property type="entry name" value="Filamin-B isoform B"/>
    <property type="match status" value="1"/>
</dbReference>
<sequence>MSSAFDLAASCTVTNSKAIVDGNLKLILGLVWTLILHYSISMPVWEDEGDDDAKKQTPKQRLLGWIQNKIPYLPITNFNQNWQDGKALGALVDSCAPGLCPDWESWDPRKPVDNAREAMQQADDWLGVPQVITPEEIIHPDVDEHSVMTYLSQFPKAKLKPGAPLKPKLNPKKARAYGRGIEPTGNMVKQPAKFTVDTISAGQGDVMVFVEDPEGNKEEALVTPDSDKNKTYSVEYLPKVTGLHKVTVLFAGQHISKSPFEVNVDKAQGDASKVTAKGPGLEAAGNIANKPTYFDIYTAGAGVGDIGVEVEDPQGRNTVELLVEDRGNQVYRCVYKPMQPGPHVVRVSFAGDTIPKSPFVVQVGEACNPNACRASGRGLQPKGIRVRETADFRVDTKAAGSGELGVTIKGPKGLEELVKQKGFQDGVYAFDPFEVQVGPEAGMQKVRAWGPGLHGGIVGRSADFVVESIGSEVGSLGFAIEGPSQAKIEYDDQNDGSCDVKYWPKEPGEYAVHIMCDDEDIKDSPFMAYIHPASGDYNPDLVQAYGPGLEKSGCIVNNLAEFTVDPKDAGKAPLKIFAQDGDGQPIDIQMKSRMDGTYACSYTPVKAIKHTIAVVWGGVNIPHSPYRVSIGQGSHPQKVKVFGPGVERSGLKAHEPTHFTVDCTEAGEGDVSVGIKCDARVLSDEEEDVDFDIIHNANDTFTVKYVPPAAGRYTIKVLFASQEIPTSPFRVKVDPSHDASKVKAEGPGLSKAGVENGKPTHFTVYTKGAGKAPLNVQFSSPVPGDAVKDLDIIDNYDYSHTVKYTPTQQGNMQVLVTYGGDPIPKSPFTVGVAAPLDLSRIKINGLENRVEVGKDQEFSVDTRGAGGQGKLDVTILSPSRKVVPCLVAPMAGREGSTAKFIPREEGLYADVVDPSKVKIVGPGLGSGVRARVLQSFTVDSSKAGLAPLEVRVMGPRADQRISWSRRSPLKAISGFFKRDRKGDVMETGLVEPVNVVDNGDGTHTVTYTPSQEGPYVVSVKYADEEIPRSPFKVKVLPTYDASKVTASGPGLSTYGVPASLPVEFAIDARDAGEGLLAVQITDQEGKPKRAIVHDNKDGTYTVTYIPDKTGRYMIGVTYGGDDIPLSPYRIRATQTGPGIASTVKTGEEVGFVVDAKTAGKGKVTCTVLTPDGTEAEADVIENEDGTYDIFYTAAKPGTYVIYVRFGGVDIPNSPFTVMVTEEAYVPVSNMNGLGFKPFDLVIPFAVRKGEITGEVHMPSGKTATPEIVDNKDGTVTVRYAPTEVGLHEMHIKYMGSHIPESPLQFYVNYPNSGSVSAYGPGLVYGVANKTATFTIVTEDAGEGGLDLAIEGPSKAEISCIDNKDGTCTVTYLPTLPGDYSILVKYNDKHIPGSPFTAKITDDNRRCSQVKLGSAADFLLDISETDLSTLTASIKAPSGRDEPCLLKRLPNNHIGISFIPREVGEHLVSIKKNGNHVANSPVSIMVVQSEIGDARRAKVYGRGLSEGRTFEMSDFIVDTRDAGYGGISLAVEGPSKVDIQTEDLEDGTCKVSYFPTVPGVYIVSTKFADEHVPGSPFTVKISGEGRVKESITRTSRAPSVATVGSICDLNLKIPEIDSSDMSAHVTSPSGRVTEAEIVPVGKSSHCVRFVPQEMGVHTVSVKYRGQHVTGSPFQFTVGPLGEGGAHKVRAGGPGLERGEAGVPAEFSIWTREAGAGGLSIAVEGPSKAEITFDDHKNGSCGVSYIAQEPGNYEVSIKFNDEHIPESPYLVPVIAPSDDARRLTVLSLQESGLKVNQPASFAIRLNGAKGKIDAKVHSPSGAVEECHVSELEPGKCRRPHPGMFLQVTPPDGGVFRFPLLLPDAIYK</sequence>
<dbReference type="FunFam" id="2.60.40.10:FF:000105">
    <property type="entry name" value="filamin-C isoform X1"/>
    <property type="match status" value="1"/>
</dbReference>
<feature type="repeat" description="Filamin" evidence="3">
    <location>
        <begin position="1036"/>
        <end position="1132"/>
    </location>
</feature>
<feature type="repeat" description="Filamin" evidence="3">
    <location>
        <begin position="364"/>
        <end position="439"/>
    </location>
</feature>
<dbReference type="InterPro" id="IPR013783">
    <property type="entry name" value="Ig-like_fold"/>
</dbReference>
<dbReference type="FunFam" id="2.60.40.10:FF:000118">
    <property type="entry name" value="filamin-C isoform X2"/>
    <property type="match status" value="1"/>
</dbReference>
<feature type="repeat" description="Filamin" evidence="3">
    <location>
        <begin position="1249"/>
        <end position="1307"/>
    </location>
</feature>
<feature type="repeat" description="Filamin" evidence="3">
    <location>
        <begin position="1131"/>
        <end position="1219"/>
    </location>
</feature>
<evidence type="ECO:0000256" key="1">
    <source>
        <dbReference type="ARBA" id="ARBA00009238"/>
    </source>
</evidence>
<name>A0A212C9S0_CEREH</name>
<dbReference type="PANTHER" id="PTHR38537:SF7">
    <property type="entry name" value="FILAMIN-B"/>
    <property type="match status" value="1"/>
</dbReference>